<gene>
    <name evidence="1" type="ORF">GRF63_03395</name>
</gene>
<proteinExistence type="predicted"/>
<reference evidence="1 2" key="2">
    <citation type="submission" date="2020-02" db="EMBL/GenBank/DDBJ databases">
        <title>Erythrobacter dongmakensis sp. nov., isolated from a tidal mudflat.</title>
        <authorList>
            <person name="Kim I.S."/>
        </authorList>
    </citation>
    <scope>NUCLEOTIDE SEQUENCE [LARGE SCALE GENOMIC DNA]</scope>
    <source>
        <strain evidence="1 2">GH3-10</strain>
    </source>
</reference>
<accession>A0A844XAX9</accession>
<name>A0A844XAX9_9SPHN</name>
<keyword evidence="2" id="KW-1185">Reference proteome</keyword>
<comment type="caution">
    <text evidence="1">The sequence shown here is derived from an EMBL/GenBank/DDBJ whole genome shotgun (WGS) entry which is preliminary data.</text>
</comment>
<sequence>MTAIILLILGIRLAVKCDDRDRAVSMRARFDSYRNRLALILATPHDLRYAIRCRRRGESSRLSEETPDPSR</sequence>
<evidence type="ECO:0000313" key="2">
    <source>
        <dbReference type="Proteomes" id="UP000461409"/>
    </source>
</evidence>
<dbReference type="EMBL" id="WUBR01000001">
    <property type="protein sequence ID" value="MWV26943.1"/>
    <property type="molecule type" value="Genomic_DNA"/>
</dbReference>
<protein>
    <submittedName>
        <fullName evidence="1">Uncharacterized protein</fullName>
    </submittedName>
</protein>
<dbReference type="Proteomes" id="UP000461409">
    <property type="component" value="Unassembled WGS sequence"/>
</dbReference>
<organism evidence="1 2">
    <name type="scientific">Aurantiacibacter rhizosphaerae</name>
    <dbReference type="NCBI Taxonomy" id="2691582"/>
    <lineage>
        <taxon>Bacteria</taxon>
        <taxon>Pseudomonadati</taxon>
        <taxon>Pseudomonadota</taxon>
        <taxon>Alphaproteobacteria</taxon>
        <taxon>Sphingomonadales</taxon>
        <taxon>Erythrobacteraceae</taxon>
        <taxon>Aurantiacibacter</taxon>
    </lineage>
</organism>
<evidence type="ECO:0000313" key="1">
    <source>
        <dbReference type="EMBL" id="MWV26943.1"/>
    </source>
</evidence>
<reference evidence="1 2" key="1">
    <citation type="submission" date="2019-12" db="EMBL/GenBank/DDBJ databases">
        <authorList>
            <person name="Lee S.D."/>
        </authorList>
    </citation>
    <scope>NUCLEOTIDE SEQUENCE [LARGE SCALE GENOMIC DNA]</scope>
    <source>
        <strain evidence="1 2">GH3-10</strain>
    </source>
</reference>
<dbReference type="AlphaFoldDB" id="A0A844XAX9"/>